<proteinExistence type="predicted"/>
<gene>
    <name evidence="2" type="ORF">GCM10007875_03900</name>
</gene>
<evidence type="ECO:0000313" key="3">
    <source>
        <dbReference type="Proteomes" id="UP001156664"/>
    </source>
</evidence>
<evidence type="ECO:0000313" key="2">
    <source>
        <dbReference type="EMBL" id="GLR25302.1"/>
    </source>
</evidence>
<organism evidence="2 3">
    <name type="scientific">Limnobacter litoralis</name>
    <dbReference type="NCBI Taxonomy" id="481366"/>
    <lineage>
        <taxon>Bacteria</taxon>
        <taxon>Pseudomonadati</taxon>
        <taxon>Pseudomonadota</taxon>
        <taxon>Betaproteobacteria</taxon>
        <taxon>Burkholderiales</taxon>
        <taxon>Burkholderiaceae</taxon>
        <taxon>Limnobacter</taxon>
    </lineage>
</organism>
<dbReference type="PANTHER" id="PTHR37951">
    <property type="entry name" value="CYTOPLASMIC PROTEIN-RELATED"/>
    <property type="match status" value="1"/>
</dbReference>
<comment type="caution">
    <text evidence="2">The sequence shown here is derived from an EMBL/GenBank/DDBJ whole genome shotgun (WGS) entry which is preliminary data.</text>
</comment>
<evidence type="ECO:0000259" key="1">
    <source>
        <dbReference type="Pfam" id="PF06812"/>
    </source>
</evidence>
<accession>A0ABQ5YMF5</accession>
<reference evidence="3" key="1">
    <citation type="journal article" date="2019" name="Int. J. Syst. Evol. Microbiol.">
        <title>The Global Catalogue of Microorganisms (GCM) 10K type strain sequencing project: providing services to taxonomists for standard genome sequencing and annotation.</title>
        <authorList>
            <consortium name="The Broad Institute Genomics Platform"/>
            <consortium name="The Broad Institute Genome Sequencing Center for Infectious Disease"/>
            <person name="Wu L."/>
            <person name="Ma J."/>
        </authorList>
    </citation>
    <scope>NUCLEOTIDE SEQUENCE [LARGE SCALE GENOMIC DNA]</scope>
    <source>
        <strain evidence="3">NBRC 105857</strain>
    </source>
</reference>
<name>A0ABQ5YMF5_9BURK</name>
<protein>
    <submittedName>
        <fullName evidence="2">Type VI secretion protein</fullName>
    </submittedName>
</protein>
<keyword evidence="3" id="KW-1185">Reference proteome</keyword>
<dbReference type="EMBL" id="BSOJ01000006">
    <property type="protein sequence ID" value="GLR25302.1"/>
    <property type="molecule type" value="Genomic_DNA"/>
</dbReference>
<dbReference type="PANTHER" id="PTHR37951:SF1">
    <property type="entry name" value="TYPE VI SECRETION SYSTEM COMPONENT TSSA1"/>
    <property type="match status" value="1"/>
</dbReference>
<dbReference type="InterPro" id="IPR010657">
    <property type="entry name" value="ImpA_N"/>
</dbReference>
<feature type="domain" description="ImpA N-terminal" evidence="1">
    <location>
        <begin position="17"/>
        <end position="132"/>
    </location>
</feature>
<sequence>MSHSVSARQSPHRWATAIRNNTDFGIDLEYDNAWLALMQAAQGKPETQFESAIPPDWVGVMNQSEKLLDESRDLRLVALWAEAALRLHGLQSLPESLHILCDMMESGWNFIFPALDPDDADPYARINVIEGLGRGGSFYQSVRESRIFEIPAVGVVNIRALEALLDAASYPDTHIQFSREQVHQYLIEQPALLGTLHQLIEETRVALQRCGNLLNSLAQGHQASSLADLAGLLGRLGQVLPPPVTDSEIAPVPVASVTSITAAPADFPRTATPDSSWVPGGIQSRRQALRAIDEICIYLENAEPTNPAQLLLKRARRLIDKNFLELVKDLAPDALVEVARIMGVDPEDLQAGSQ</sequence>
<dbReference type="RefSeq" id="WP_284279643.1">
    <property type="nucleotide sequence ID" value="NZ_BSOJ01000006.1"/>
</dbReference>
<dbReference type="Pfam" id="PF06812">
    <property type="entry name" value="ImpA_N"/>
    <property type="match status" value="1"/>
</dbReference>
<dbReference type="Proteomes" id="UP001156664">
    <property type="component" value="Unassembled WGS sequence"/>
</dbReference>
<dbReference type="InterPro" id="IPR017740">
    <property type="entry name" value="TssA-like"/>
</dbReference>